<sequence>MMQNCLTRRPCTSLSTQFYTMGESEPEFNITISYAPHTTKSKNNNVLFSFELRTDAMVLMADTCDQQGNVFTTLRTYGPIRFLRILVQAGVVADASGRLRMSNSQIGILESSAFPVSI</sequence>
<protein>
    <submittedName>
        <fullName evidence="1">PPIase cyclophilin-type domain-containing protein</fullName>
    </submittedName>
</protein>
<proteinExistence type="predicted"/>
<accession>A0A5K3F255</accession>
<name>A0A5K3F255_MESCO</name>
<reference evidence="1" key="1">
    <citation type="submission" date="2019-11" db="UniProtKB">
        <authorList>
            <consortium name="WormBaseParasite"/>
        </authorList>
    </citation>
    <scope>IDENTIFICATION</scope>
</reference>
<evidence type="ECO:0000313" key="1">
    <source>
        <dbReference type="WBParaSite" id="MCU_004949-RA"/>
    </source>
</evidence>
<dbReference type="AlphaFoldDB" id="A0A5K3F255"/>
<dbReference type="WBParaSite" id="MCU_004949-RA">
    <property type="protein sequence ID" value="MCU_004949-RA"/>
    <property type="gene ID" value="MCU_004949"/>
</dbReference>
<organism evidence="1">
    <name type="scientific">Mesocestoides corti</name>
    <name type="common">Flatworm</name>
    <dbReference type="NCBI Taxonomy" id="53468"/>
    <lineage>
        <taxon>Eukaryota</taxon>
        <taxon>Metazoa</taxon>
        <taxon>Spiralia</taxon>
        <taxon>Lophotrochozoa</taxon>
        <taxon>Platyhelminthes</taxon>
        <taxon>Cestoda</taxon>
        <taxon>Eucestoda</taxon>
        <taxon>Cyclophyllidea</taxon>
        <taxon>Mesocestoididae</taxon>
        <taxon>Mesocestoides</taxon>
    </lineage>
</organism>